<dbReference type="InterPro" id="IPR029062">
    <property type="entry name" value="Class_I_gatase-like"/>
</dbReference>
<gene>
    <name evidence="1" type="ORF">A3843_14900</name>
</gene>
<dbReference type="Pfam" id="PF07722">
    <property type="entry name" value="Peptidase_C26"/>
    <property type="match status" value="1"/>
</dbReference>
<proteinExistence type="predicted"/>
<dbReference type="Gene3D" id="3.40.50.880">
    <property type="match status" value="1"/>
</dbReference>
<dbReference type="InterPro" id="IPR011697">
    <property type="entry name" value="Peptidase_C26"/>
</dbReference>
<dbReference type="PANTHER" id="PTHR43235">
    <property type="entry name" value="GLUTAMINE AMIDOTRANSFERASE PB2B2.05-RELATED"/>
    <property type="match status" value="1"/>
</dbReference>
<sequence>MRSRPLIGVTTSDRSSRTLWVFSYLAVTMAGGRVKKIKPGVDLHTANCDGFLITGGSDIDPALYNHENTSSYGLDKARDAMECALVRHAVEHGKPVFGICRGAQMINVAHNGTLHQNARDVYEGFSPHSNMMRKIYARRRVYLEQASLVAKAFGGDMTPKVNSLHHQSIGDLGQGLRVTARDSLGMVQSVEAGMRHNHYILGVQWHPELILYRPSSRRLFRGFVEACSAGL</sequence>
<dbReference type="STRING" id="197461.A3843_14900"/>
<dbReference type="GO" id="GO:0033969">
    <property type="term" value="F:gamma-glutamyl-gamma-aminobutyrate hydrolase activity"/>
    <property type="evidence" value="ECO:0007669"/>
    <property type="project" value="TreeGrafter"/>
</dbReference>
<evidence type="ECO:0000313" key="1">
    <source>
        <dbReference type="EMBL" id="OKL43027.1"/>
    </source>
</evidence>
<dbReference type="EMBL" id="LVVZ01000022">
    <property type="protein sequence ID" value="OKL43027.1"/>
    <property type="molecule type" value="Genomic_DNA"/>
</dbReference>
<protein>
    <submittedName>
        <fullName evidence="1">Uncharacterized protein</fullName>
    </submittedName>
</protein>
<dbReference type="GO" id="GO:0006598">
    <property type="term" value="P:polyamine catabolic process"/>
    <property type="evidence" value="ECO:0007669"/>
    <property type="project" value="TreeGrafter"/>
</dbReference>
<dbReference type="InterPro" id="IPR044668">
    <property type="entry name" value="PuuD-like"/>
</dbReference>
<dbReference type="PANTHER" id="PTHR43235:SF1">
    <property type="entry name" value="GLUTAMINE AMIDOTRANSFERASE PB2B2.05-RELATED"/>
    <property type="match status" value="1"/>
</dbReference>
<keyword evidence="2" id="KW-1185">Reference proteome</keyword>
<organism evidence="1 2">
    <name type="scientific">Pseudovibrio exalbescens</name>
    <dbReference type="NCBI Taxonomy" id="197461"/>
    <lineage>
        <taxon>Bacteria</taxon>
        <taxon>Pseudomonadati</taxon>
        <taxon>Pseudomonadota</taxon>
        <taxon>Alphaproteobacteria</taxon>
        <taxon>Hyphomicrobiales</taxon>
        <taxon>Stappiaceae</taxon>
        <taxon>Pseudovibrio</taxon>
    </lineage>
</organism>
<evidence type="ECO:0000313" key="2">
    <source>
        <dbReference type="Proteomes" id="UP000185783"/>
    </source>
</evidence>
<reference evidence="1 2" key="1">
    <citation type="submission" date="2016-03" db="EMBL/GenBank/DDBJ databases">
        <title>Genome sequence of Nesiotobacter sp. nov., a moderately halophilic alphaproteobacterium isolated from the Yellow Sea, China.</title>
        <authorList>
            <person name="Zhang G."/>
            <person name="Zhang R."/>
        </authorList>
    </citation>
    <scope>NUCLEOTIDE SEQUENCE [LARGE SCALE GENOMIC DNA]</scope>
    <source>
        <strain evidence="1 2">WB1-6</strain>
    </source>
</reference>
<dbReference type="SUPFAM" id="SSF52317">
    <property type="entry name" value="Class I glutamine amidotransferase-like"/>
    <property type="match status" value="1"/>
</dbReference>
<dbReference type="PROSITE" id="PS51273">
    <property type="entry name" value="GATASE_TYPE_1"/>
    <property type="match status" value="1"/>
</dbReference>
<dbReference type="CDD" id="cd01745">
    <property type="entry name" value="GATase1_2"/>
    <property type="match status" value="1"/>
</dbReference>
<name>A0A1U7JE80_9HYPH</name>
<comment type="caution">
    <text evidence="1">The sequence shown here is derived from an EMBL/GenBank/DDBJ whole genome shotgun (WGS) entry which is preliminary data.</text>
</comment>
<accession>A0A1U7JE80</accession>
<dbReference type="AlphaFoldDB" id="A0A1U7JE80"/>
<dbReference type="GO" id="GO:0005829">
    <property type="term" value="C:cytosol"/>
    <property type="evidence" value="ECO:0007669"/>
    <property type="project" value="TreeGrafter"/>
</dbReference>
<dbReference type="Proteomes" id="UP000185783">
    <property type="component" value="Unassembled WGS sequence"/>
</dbReference>